<dbReference type="PROSITE" id="PS01124">
    <property type="entry name" value="HTH_ARAC_FAMILY_2"/>
    <property type="match status" value="1"/>
</dbReference>
<dbReference type="AlphaFoldDB" id="A0A7W9GYQ8"/>
<gene>
    <name evidence="5" type="ORF">HDA41_000220</name>
</gene>
<keyword evidence="6" id="KW-1185">Reference proteome</keyword>
<dbReference type="SUPFAM" id="SSF46689">
    <property type="entry name" value="Homeodomain-like"/>
    <property type="match status" value="1"/>
</dbReference>
<dbReference type="GO" id="GO:0003700">
    <property type="term" value="F:DNA-binding transcription factor activity"/>
    <property type="evidence" value="ECO:0007669"/>
    <property type="project" value="InterPro"/>
</dbReference>
<dbReference type="InterPro" id="IPR050204">
    <property type="entry name" value="AraC_XylS_family_regulators"/>
</dbReference>
<dbReference type="Pfam" id="PF12833">
    <property type="entry name" value="HTH_18"/>
    <property type="match status" value="1"/>
</dbReference>
<dbReference type="InterPro" id="IPR035418">
    <property type="entry name" value="AraC-bd_2"/>
</dbReference>
<sequence length="326" mass="35630">MAHVVTTASVPVGQQVTYWQEAMTRTCVPMHISPTVDGPFRAWSTTHQLGCLQITTVEADAVHAHRTRRQIAQGNRDTINISLQKGSSGLVVQDGREALMAPGDLTFYDTTRPYSLRFAEPYGLQVFALPRQALGLPEEEVRRLTAVAMRPDEGLAALVASFLVRLASDAADYLPQTGDVLARNAVDLLTTLAAERLGRGLATGDDSATTALRLRVHAFIDRHLSDPDLSPGTVATAHHVSVRYLHYLFQEQGTTVSRWIRHRRLEACRRELARRATGGVAVAAVAQRFGFTSPAHFSRVFRAAYGMSPREWRAVAAGAPDPGQAD</sequence>
<evidence type="ECO:0000259" key="4">
    <source>
        <dbReference type="PROSITE" id="PS01124"/>
    </source>
</evidence>
<dbReference type="EMBL" id="JACHNE010000001">
    <property type="protein sequence ID" value="MBB5792256.1"/>
    <property type="molecule type" value="Genomic_DNA"/>
</dbReference>
<feature type="domain" description="HTH araC/xylS-type" evidence="4">
    <location>
        <begin position="214"/>
        <end position="315"/>
    </location>
</feature>
<evidence type="ECO:0000256" key="1">
    <source>
        <dbReference type="ARBA" id="ARBA00023015"/>
    </source>
</evidence>
<keyword evidence="3" id="KW-0804">Transcription</keyword>
<accession>A0A7W9GYQ8</accession>
<reference evidence="5 6" key="1">
    <citation type="submission" date="2020-08" db="EMBL/GenBank/DDBJ databases">
        <title>Sequencing the genomes of 1000 actinobacteria strains.</title>
        <authorList>
            <person name="Klenk H.-P."/>
        </authorList>
    </citation>
    <scope>NUCLEOTIDE SEQUENCE [LARGE SCALE GENOMIC DNA]</scope>
    <source>
        <strain evidence="5 6">DSM 40084</strain>
    </source>
</reference>
<dbReference type="SMART" id="SM00342">
    <property type="entry name" value="HTH_ARAC"/>
    <property type="match status" value="1"/>
</dbReference>
<dbReference type="InterPro" id="IPR018060">
    <property type="entry name" value="HTH_AraC"/>
</dbReference>
<dbReference type="InterPro" id="IPR020449">
    <property type="entry name" value="Tscrpt_reg_AraC-type_HTH"/>
</dbReference>
<dbReference type="Proteomes" id="UP000590647">
    <property type="component" value="Unassembled WGS sequence"/>
</dbReference>
<keyword evidence="1" id="KW-0805">Transcription regulation</keyword>
<protein>
    <submittedName>
        <fullName evidence="5">AraC-like DNA-binding protein</fullName>
    </submittedName>
</protein>
<dbReference type="PANTHER" id="PTHR46796">
    <property type="entry name" value="HTH-TYPE TRANSCRIPTIONAL ACTIVATOR RHAS-RELATED"/>
    <property type="match status" value="1"/>
</dbReference>
<dbReference type="Gene3D" id="1.10.10.60">
    <property type="entry name" value="Homeodomain-like"/>
    <property type="match status" value="1"/>
</dbReference>
<evidence type="ECO:0000313" key="6">
    <source>
        <dbReference type="Proteomes" id="UP000590647"/>
    </source>
</evidence>
<evidence type="ECO:0000256" key="3">
    <source>
        <dbReference type="ARBA" id="ARBA00023163"/>
    </source>
</evidence>
<comment type="caution">
    <text evidence="5">The sequence shown here is derived from an EMBL/GenBank/DDBJ whole genome shotgun (WGS) entry which is preliminary data.</text>
</comment>
<dbReference type="PRINTS" id="PR00032">
    <property type="entry name" value="HTHARAC"/>
</dbReference>
<keyword evidence="2 5" id="KW-0238">DNA-binding</keyword>
<name>A0A7W9GYQ8_9ACTN</name>
<proteinExistence type="predicted"/>
<dbReference type="PANTHER" id="PTHR46796:SF6">
    <property type="entry name" value="ARAC SUBFAMILY"/>
    <property type="match status" value="1"/>
</dbReference>
<dbReference type="RefSeq" id="WP_184979759.1">
    <property type="nucleotide sequence ID" value="NZ_JACHNE010000001.1"/>
</dbReference>
<evidence type="ECO:0000313" key="5">
    <source>
        <dbReference type="EMBL" id="MBB5792256.1"/>
    </source>
</evidence>
<organism evidence="5 6">
    <name type="scientific">Streptomyces caelestis</name>
    <dbReference type="NCBI Taxonomy" id="36816"/>
    <lineage>
        <taxon>Bacteria</taxon>
        <taxon>Bacillati</taxon>
        <taxon>Actinomycetota</taxon>
        <taxon>Actinomycetes</taxon>
        <taxon>Kitasatosporales</taxon>
        <taxon>Streptomycetaceae</taxon>
        <taxon>Streptomyces</taxon>
    </lineage>
</organism>
<dbReference type="GO" id="GO:0043565">
    <property type="term" value="F:sequence-specific DNA binding"/>
    <property type="evidence" value="ECO:0007669"/>
    <property type="project" value="InterPro"/>
</dbReference>
<evidence type="ECO:0000256" key="2">
    <source>
        <dbReference type="ARBA" id="ARBA00023125"/>
    </source>
</evidence>
<dbReference type="Pfam" id="PF14525">
    <property type="entry name" value="AraC_binding_2"/>
    <property type="match status" value="1"/>
</dbReference>
<dbReference type="InterPro" id="IPR009057">
    <property type="entry name" value="Homeodomain-like_sf"/>
</dbReference>